<dbReference type="InterPro" id="IPR003594">
    <property type="entry name" value="HATPase_dom"/>
</dbReference>
<dbReference type="RefSeq" id="WP_106294163.1">
    <property type="nucleotide sequence ID" value="NZ_PVTH01000008.1"/>
</dbReference>
<dbReference type="CDD" id="cd16922">
    <property type="entry name" value="HATPase_EvgS-ArcB-TorS-like"/>
    <property type="match status" value="1"/>
</dbReference>
<keyword evidence="5" id="KW-0997">Cell inner membrane</keyword>
<dbReference type="PANTHER" id="PTHR43047">
    <property type="entry name" value="TWO-COMPONENT HISTIDINE PROTEIN KINASE"/>
    <property type="match status" value="1"/>
</dbReference>
<evidence type="ECO:0000256" key="5">
    <source>
        <dbReference type="ARBA" id="ARBA00022519"/>
    </source>
</evidence>
<organism evidence="19 20">
    <name type="scientific">Arcticibacter pallidicorallinus</name>
    <dbReference type="NCBI Taxonomy" id="1259464"/>
    <lineage>
        <taxon>Bacteria</taxon>
        <taxon>Pseudomonadati</taxon>
        <taxon>Bacteroidota</taxon>
        <taxon>Sphingobacteriia</taxon>
        <taxon>Sphingobacteriales</taxon>
        <taxon>Sphingobacteriaceae</taxon>
        <taxon>Arcticibacter</taxon>
    </lineage>
</organism>
<dbReference type="PROSITE" id="PS50894">
    <property type="entry name" value="HPT"/>
    <property type="match status" value="1"/>
</dbReference>
<dbReference type="Proteomes" id="UP000238034">
    <property type="component" value="Unassembled WGS sequence"/>
</dbReference>
<evidence type="ECO:0000256" key="14">
    <source>
        <dbReference type="PROSITE-ProRule" id="PRU00169"/>
    </source>
</evidence>
<dbReference type="SUPFAM" id="SSF52172">
    <property type="entry name" value="CheY-like"/>
    <property type="match status" value="1"/>
</dbReference>
<dbReference type="SMART" id="SM00388">
    <property type="entry name" value="HisKA"/>
    <property type="match status" value="1"/>
</dbReference>
<keyword evidence="6 14" id="KW-0597">Phosphoprotein</keyword>
<dbReference type="InterPro" id="IPR036890">
    <property type="entry name" value="HATPase_C_sf"/>
</dbReference>
<evidence type="ECO:0000256" key="3">
    <source>
        <dbReference type="ARBA" id="ARBA00012438"/>
    </source>
</evidence>
<feature type="domain" description="Response regulatory" evidence="17">
    <location>
        <begin position="590"/>
        <end position="705"/>
    </location>
</feature>
<dbReference type="SMART" id="SM00448">
    <property type="entry name" value="REC"/>
    <property type="match status" value="1"/>
</dbReference>
<keyword evidence="10" id="KW-0547">Nucleotide-binding</keyword>
<keyword evidence="7" id="KW-0808">Transferase</keyword>
<gene>
    <name evidence="19" type="ORF">B0I27_10878</name>
</gene>
<dbReference type="SUPFAM" id="SSF55874">
    <property type="entry name" value="ATPase domain of HSP90 chaperone/DNA topoisomerase II/histidine kinase"/>
    <property type="match status" value="1"/>
</dbReference>
<dbReference type="Gene3D" id="3.30.565.10">
    <property type="entry name" value="Histidine kinase-like ATPase, C-terminal domain"/>
    <property type="match status" value="1"/>
</dbReference>
<evidence type="ECO:0000256" key="11">
    <source>
        <dbReference type="ARBA" id="ARBA00022989"/>
    </source>
</evidence>
<dbReference type="PRINTS" id="PR00344">
    <property type="entry name" value="BCTRLSENSOR"/>
</dbReference>
<dbReference type="PROSITE" id="PS50110">
    <property type="entry name" value="RESPONSE_REGULATORY"/>
    <property type="match status" value="1"/>
</dbReference>
<dbReference type="OrthoDB" id="9797097at2"/>
<comment type="caution">
    <text evidence="19">The sequence shown here is derived from an EMBL/GenBank/DDBJ whole genome shotgun (WGS) entry which is preliminary data.</text>
</comment>
<reference evidence="19 20" key="1">
    <citation type="submission" date="2018-03" db="EMBL/GenBank/DDBJ databases">
        <title>Genomic Encyclopedia of Type Strains, Phase III (KMG-III): the genomes of soil and plant-associated and newly described type strains.</title>
        <authorList>
            <person name="Whitman W."/>
        </authorList>
    </citation>
    <scope>NUCLEOTIDE SEQUENCE [LARGE SCALE GENOMIC DNA]</scope>
    <source>
        <strain evidence="19 20">CGMCC 1.9313</strain>
    </source>
</reference>
<dbReference type="Gene3D" id="1.20.120.160">
    <property type="entry name" value="HPT domain"/>
    <property type="match status" value="1"/>
</dbReference>
<evidence type="ECO:0000256" key="2">
    <source>
        <dbReference type="ARBA" id="ARBA00004429"/>
    </source>
</evidence>
<comment type="subcellular location">
    <subcellularLocation>
        <location evidence="2">Cell inner membrane</location>
        <topology evidence="2">Multi-pass membrane protein</topology>
    </subcellularLocation>
</comment>
<keyword evidence="4" id="KW-1003">Cell membrane</keyword>
<keyword evidence="20" id="KW-1185">Reference proteome</keyword>
<evidence type="ECO:0000256" key="4">
    <source>
        <dbReference type="ARBA" id="ARBA00022475"/>
    </source>
</evidence>
<dbReference type="GO" id="GO:0000155">
    <property type="term" value="F:phosphorelay sensor kinase activity"/>
    <property type="evidence" value="ECO:0007669"/>
    <property type="project" value="InterPro"/>
</dbReference>
<dbReference type="InterPro" id="IPR036097">
    <property type="entry name" value="HisK_dim/P_sf"/>
</dbReference>
<feature type="transmembrane region" description="Helical" evidence="15">
    <location>
        <begin position="301"/>
        <end position="318"/>
    </location>
</feature>
<evidence type="ECO:0000256" key="1">
    <source>
        <dbReference type="ARBA" id="ARBA00000085"/>
    </source>
</evidence>
<keyword evidence="11 15" id="KW-1133">Transmembrane helix</keyword>
<evidence type="ECO:0000256" key="13">
    <source>
        <dbReference type="PROSITE-ProRule" id="PRU00110"/>
    </source>
</evidence>
<dbReference type="Pfam" id="PF00512">
    <property type="entry name" value="HisKA"/>
    <property type="match status" value="1"/>
</dbReference>
<dbReference type="EMBL" id="PVTH01000008">
    <property type="protein sequence ID" value="PRY50870.1"/>
    <property type="molecule type" value="Genomic_DNA"/>
</dbReference>
<evidence type="ECO:0000256" key="9">
    <source>
        <dbReference type="ARBA" id="ARBA00022777"/>
    </source>
</evidence>
<proteinExistence type="predicted"/>
<dbReference type="Gene3D" id="1.10.287.130">
    <property type="match status" value="1"/>
</dbReference>
<evidence type="ECO:0000256" key="6">
    <source>
        <dbReference type="ARBA" id="ARBA00022553"/>
    </source>
</evidence>
<dbReference type="CDD" id="cd17546">
    <property type="entry name" value="REC_hyHK_CKI1_RcsC-like"/>
    <property type="match status" value="1"/>
</dbReference>
<dbReference type="Pfam" id="PF01627">
    <property type="entry name" value="Hpt"/>
    <property type="match status" value="1"/>
</dbReference>
<dbReference type="CDD" id="cd00082">
    <property type="entry name" value="HisKA"/>
    <property type="match status" value="1"/>
</dbReference>
<dbReference type="InterPro" id="IPR004358">
    <property type="entry name" value="Sig_transdc_His_kin-like_C"/>
</dbReference>
<name>A0A2T0TYZ3_9SPHI</name>
<evidence type="ECO:0000256" key="10">
    <source>
        <dbReference type="ARBA" id="ARBA00022840"/>
    </source>
</evidence>
<evidence type="ECO:0000313" key="19">
    <source>
        <dbReference type="EMBL" id="PRY50870.1"/>
    </source>
</evidence>
<dbReference type="InterPro" id="IPR003661">
    <property type="entry name" value="HisK_dim/P_dom"/>
</dbReference>
<dbReference type="PANTHER" id="PTHR43047:SF64">
    <property type="entry name" value="HISTIDINE KINASE CONTAINING CHEY-HOMOLOGOUS RECEIVER DOMAIN AND PAS DOMAIN-RELATED"/>
    <property type="match status" value="1"/>
</dbReference>
<dbReference type="SUPFAM" id="SSF47226">
    <property type="entry name" value="Histidine-containing phosphotransfer domain, HPT domain"/>
    <property type="match status" value="1"/>
</dbReference>
<feature type="modified residue" description="Phosphohistidine" evidence="13">
    <location>
        <position position="771"/>
    </location>
</feature>
<feature type="modified residue" description="4-aspartylphosphate" evidence="14">
    <location>
        <position position="639"/>
    </location>
</feature>
<dbReference type="SMART" id="SM00387">
    <property type="entry name" value="HATPase_c"/>
    <property type="match status" value="1"/>
</dbReference>
<dbReference type="InterPro" id="IPR036641">
    <property type="entry name" value="HPT_dom_sf"/>
</dbReference>
<keyword evidence="12 15" id="KW-0472">Membrane</keyword>
<dbReference type="Gene3D" id="3.40.50.2300">
    <property type="match status" value="1"/>
</dbReference>
<evidence type="ECO:0000259" key="17">
    <source>
        <dbReference type="PROSITE" id="PS50110"/>
    </source>
</evidence>
<dbReference type="GO" id="GO:0005886">
    <property type="term" value="C:plasma membrane"/>
    <property type="evidence" value="ECO:0007669"/>
    <property type="project" value="UniProtKB-SubCell"/>
</dbReference>
<evidence type="ECO:0000259" key="16">
    <source>
        <dbReference type="PROSITE" id="PS50109"/>
    </source>
</evidence>
<evidence type="ECO:0000256" key="12">
    <source>
        <dbReference type="ARBA" id="ARBA00023136"/>
    </source>
</evidence>
<dbReference type="EC" id="2.7.13.3" evidence="3"/>
<feature type="domain" description="Histidine kinase" evidence="16">
    <location>
        <begin position="351"/>
        <end position="569"/>
    </location>
</feature>
<dbReference type="SUPFAM" id="SSF47384">
    <property type="entry name" value="Homodimeric domain of signal transducing histidine kinase"/>
    <property type="match status" value="1"/>
</dbReference>
<evidence type="ECO:0000313" key="20">
    <source>
        <dbReference type="Proteomes" id="UP000238034"/>
    </source>
</evidence>
<accession>A0A2T0TYZ3</accession>
<dbReference type="InterPro" id="IPR005467">
    <property type="entry name" value="His_kinase_dom"/>
</dbReference>
<dbReference type="Pfam" id="PF00072">
    <property type="entry name" value="Response_reg"/>
    <property type="match status" value="1"/>
</dbReference>
<keyword evidence="9 19" id="KW-0418">Kinase</keyword>
<sequence>MSYLRQSSFTKSLKGKVIIAFLLGFVALVLAWTVSKVAFREMLTTVQSVSAPDEKLLVVNQLFRDITKLDQFQRSQSFQNPGSYKSFFKESDSLRSKMDTLKRLYSGDKLQIEQINKMKDLLKKRDSLFTTYLRVREGLVNGKAFSSQINSLTGLISRSSSEMDSTIVKTEQTHSTTTIPAQKEERDRGFFNRLFGKKKADTAAAVVQEEINITIDTLARVNTDSVVQEMENAVKTLALRQRQRSDLFISQEIELANAGNILINQILDVLQQVEKDVISQVELSNLRAQEVVNHSANRIEMIMLIFLFITAVFAYMILTDIGKSNRYRQELELARDEAEYHGQAKQRFLSSMSHEIRTPLQSIIGYAEQLQDQEKVDKKNLKAIYNSAIHLLHIVNEVLDYSRIVSGKFKFHRSIFNISEVMDEVVTIITPQAERKGLNIRMNNSIIGSDLLIGDPFRLKQILINVVGNAVKFTSQGEVTLTVTNRIVKRKAYLTIEVTDTGMGISEEDIKRIFTEFEQAGNYVPTNENGTGLGLSIVKTLVEGQGGTIDVKSVLGEGTSFTLNLRYTVPKENKKLTEQQIGKSENFRGLVWLVDDDPFILQLCCNLLDKHHVRYKAFSLPSQLLEEPIAEDLSLIMMDIRMPEMNGTELCRRMRQRLSDHVRIVALTAQALPEERASILEQGFDALLMKPFRETDLTGLLRGQLSAEVDTTEQAPQDVIDLSMIEKMAFGDEEMLKQILERFCEDNRKDAGIITEALKAQNRDELTLLLHRLAGRTSQLGARSLGAAFRAEELLLHQGEPIDRTQEQRVHKLLEQLESLTQEIYSI</sequence>
<keyword evidence="10" id="KW-0067">ATP-binding</keyword>
<evidence type="ECO:0000256" key="8">
    <source>
        <dbReference type="ARBA" id="ARBA00022692"/>
    </source>
</evidence>
<dbReference type="InterPro" id="IPR011006">
    <property type="entry name" value="CheY-like_superfamily"/>
</dbReference>
<dbReference type="InterPro" id="IPR008207">
    <property type="entry name" value="Sig_transdc_His_kin_Hpt_dom"/>
</dbReference>
<keyword evidence="8 15" id="KW-0812">Transmembrane</keyword>
<dbReference type="Pfam" id="PF02518">
    <property type="entry name" value="HATPase_c"/>
    <property type="match status" value="1"/>
</dbReference>
<feature type="domain" description="HPt" evidence="18">
    <location>
        <begin position="732"/>
        <end position="827"/>
    </location>
</feature>
<evidence type="ECO:0000256" key="7">
    <source>
        <dbReference type="ARBA" id="ARBA00022679"/>
    </source>
</evidence>
<dbReference type="InterPro" id="IPR001789">
    <property type="entry name" value="Sig_transdc_resp-reg_receiver"/>
</dbReference>
<dbReference type="FunFam" id="3.30.565.10:FF:000010">
    <property type="entry name" value="Sensor histidine kinase RcsC"/>
    <property type="match status" value="1"/>
</dbReference>
<protein>
    <recommendedName>
        <fullName evidence="3">histidine kinase</fullName>
        <ecNumber evidence="3">2.7.13.3</ecNumber>
    </recommendedName>
</protein>
<comment type="catalytic activity">
    <reaction evidence="1">
        <text>ATP + protein L-histidine = ADP + protein N-phospho-L-histidine.</text>
        <dbReference type="EC" id="2.7.13.3"/>
    </reaction>
</comment>
<dbReference type="PROSITE" id="PS50109">
    <property type="entry name" value="HIS_KIN"/>
    <property type="match status" value="1"/>
</dbReference>
<evidence type="ECO:0000259" key="18">
    <source>
        <dbReference type="PROSITE" id="PS50894"/>
    </source>
</evidence>
<dbReference type="AlphaFoldDB" id="A0A2T0TYZ3"/>
<evidence type="ECO:0000256" key="15">
    <source>
        <dbReference type="SAM" id="Phobius"/>
    </source>
</evidence>